<organism evidence="4 5">
    <name type="scientific">Streptococcus troglodytae</name>
    <dbReference type="NCBI Taxonomy" id="1111760"/>
    <lineage>
        <taxon>Bacteria</taxon>
        <taxon>Bacillati</taxon>
        <taxon>Bacillota</taxon>
        <taxon>Bacilli</taxon>
        <taxon>Lactobacillales</taxon>
        <taxon>Streptococcaceae</taxon>
        <taxon>Streptococcus</taxon>
    </lineage>
</organism>
<dbReference type="PANTHER" id="PTHR42939:SF1">
    <property type="entry name" value="ABC TRANSPORTER ATP-BINDING PROTEIN ALBC-RELATED"/>
    <property type="match status" value="1"/>
</dbReference>
<evidence type="ECO:0000256" key="1">
    <source>
        <dbReference type="ARBA" id="ARBA00022448"/>
    </source>
</evidence>
<evidence type="ECO:0000256" key="2">
    <source>
        <dbReference type="ARBA" id="ARBA00022741"/>
    </source>
</evidence>
<evidence type="ECO:0000313" key="4">
    <source>
        <dbReference type="EMBL" id="BAQ23359.1"/>
    </source>
</evidence>
<proteinExistence type="predicted"/>
<name>A0A1L7LGU4_9STRE</name>
<evidence type="ECO:0000313" key="5">
    <source>
        <dbReference type="Proteomes" id="UP000217758"/>
    </source>
</evidence>
<gene>
    <name evidence="4" type="ORF">SRT_00980</name>
</gene>
<sequence length="159" mass="18256">MKQKLAIARMILSGGDIFLLDEPFNGLDYITKLQLRDIILDLKGEGKLIIISSHILEELGQICDTVWHLTNGLLKSSINLQDNNRIYTLRFIDQPNALKFCQDYFQVDSFSIEGNIVTIKIPIERSKVTSAIEYLVKNQFMLIEFYDSTNNLLDVLVEE</sequence>
<dbReference type="AlphaFoldDB" id="A0A1L7LGU4"/>
<dbReference type="InterPro" id="IPR027417">
    <property type="entry name" value="P-loop_NTPase"/>
</dbReference>
<dbReference type="GO" id="GO:0005524">
    <property type="term" value="F:ATP binding"/>
    <property type="evidence" value="ECO:0007669"/>
    <property type="project" value="UniProtKB-KW"/>
</dbReference>
<protein>
    <submittedName>
        <fullName evidence="4">Bacitracin ABC transporter, ATP-binding protein BcrA family protein</fullName>
    </submittedName>
</protein>
<keyword evidence="5" id="KW-1185">Reference proteome</keyword>
<keyword evidence="2" id="KW-0547">Nucleotide-binding</keyword>
<dbReference type="KEGG" id="strg:SRT_00980"/>
<accession>A0A1L7LGU4</accession>
<dbReference type="SUPFAM" id="SSF52540">
    <property type="entry name" value="P-loop containing nucleoside triphosphate hydrolases"/>
    <property type="match status" value="1"/>
</dbReference>
<dbReference type="InterPro" id="IPR051782">
    <property type="entry name" value="ABC_Transporter_VariousFunc"/>
</dbReference>
<dbReference type="EMBL" id="AP014612">
    <property type="protein sequence ID" value="BAQ23359.1"/>
    <property type="molecule type" value="Genomic_DNA"/>
</dbReference>
<keyword evidence="1" id="KW-0813">Transport</keyword>
<keyword evidence="3 4" id="KW-0067">ATP-binding</keyword>
<dbReference type="Proteomes" id="UP000217758">
    <property type="component" value="Chromosome"/>
</dbReference>
<dbReference type="PANTHER" id="PTHR42939">
    <property type="entry name" value="ABC TRANSPORTER ATP-BINDING PROTEIN ALBC-RELATED"/>
    <property type="match status" value="1"/>
</dbReference>
<reference evidence="4 5" key="1">
    <citation type="journal article" date="2016" name="Microbiol. Immunol.">
        <title>Complete genome sequence of Streptococcus troglodytae TKU31 isolated from the oral cavity of a chimpanzee (Pan troglodytes).</title>
        <authorList>
            <person name="Okamoto M."/>
            <person name="Naito M."/>
            <person name="Miyanohara M."/>
            <person name="Imai S."/>
            <person name="Nomura Y."/>
            <person name="Saito W."/>
            <person name="Momoi Y."/>
            <person name="Takada K."/>
            <person name="Miyabe-Nishiwaki T."/>
            <person name="Tomonaga M."/>
            <person name="Hanada N."/>
        </authorList>
    </citation>
    <scope>NUCLEOTIDE SEQUENCE [LARGE SCALE GENOMIC DNA]</scope>
    <source>
        <strain evidence="5">TKU 31</strain>
    </source>
</reference>
<evidence type="ECO:0000256" key="3">
    <source>
        <dbReference type="ARBA" id="ARBA00022840"/>
    </source>
</evidence>
<dbReference type="Gene3D" id="3.40.50.300">
    <property type="entry name" value="P-loop containing nucleotide triphosphate hydrolases"/>
    <property type="match status" value="1"/>
</dbReference>